<comment type="caution">
    <text evidence="1">The sequence shown here is derived from an EMBL/GenBank/DDBJ whole genome shotgun (WGS) entry which is preliminary data.</text>
</comment>
<dbReference type="NCBIfam" id="TIGR04102">
    <property type="entry name" value="SWIM_PBPRA1643"/>
    <property type="match status" value="1"/>
</dbReference>
<gene>
    <name evidence="1" type="ORF">KXJ70_17705</name>
</gene>
<evidence type="ECO:0000313" key="2">
    <source>
        <dbReference type="Proteomes" id="UP001166291"/>
    </source>
</evidence>
<dbReference type="EMBL" id="JAHWDQ010000006">
    <property type="protein sequence ID" value="MBW2942638.1"/>
    <property type="molecule type" value="Genomic_DNA"/>
</dbReference>
<dbReference type="Pfam" id="PF02810">
    <property type="entry name" value="SEC-C"/>
    <property type="match status" value="1"/>
</dbReference>
<dbReference type="InterPro" id="IPR026368">
    <property type="entry name" value="SWIM_PBPRA1643"/>
</dbReference>
<reference evidence="1" key="1">
    <citation type="submission" date="2021-07" db="EMBL/GenBank/DDBJ databases">
        <title>Zhongshania sp. CAU 1632 isolated from seawater.</title>
        <authorList>
            <person name="Kim W."/>
        </authorList>
    </citation>
    <scope>NUCLEOTIDE SEQUENCE</scope>
    <source>
        <strain evidence="1">CAU 1632</strain>
    </source>
</reference>
<proteinExistence type="predicted"/>
<dbReference type="RefSeq" id="WP_219044880.1">
    <property type="nucleotide sequence ID" value="NZ_JAHWDQ010000006.1"/>
</dbReference>
<keyword evidence="2" id="KW-1185">Reference proteome</keyword>
<organism evidence="1 2">
    <name type="scientific">Zhongshania aquimaris</name>
    <dbReference type="NCBI Taxonomy" id="2857107"/>
    <lineage>
        <taxon>Bacteria</taxon>
        <taxon>Pseudomonadati</taxon>
        <taxon>Pseudomonadota</taxon>
        <taxon>Gammaproteobacteria</taxon>
        <taxon>Cellvibrionales</taxon>
        <taxon>Spongiibacteraceae</taxon>
        <taxon>Zhongshania</taxon>
    </lineage>
</organism>
<dbReference type="InterPro" id="IPR004027">
    <property type="entry name" value="SEC_C_motif"/>
</dbReference>
<accession>A0ABS6VXA3</accession>
<dbReference type="Proteomes" id="UP001166291">
    <property type="component" value="Unassembled WGS sequence"/>
</dbReference>
<sequence>MSKFFFKGRKDARQSHINHGYQSKALVKAGSKKQPLTLRVTSEERQQEVAAMLAEANLHGEIALDASDGAVEDIAELTVLLKTPGTQVLTKPPARNEPCHCGSGKKYKKCCAVA</sequence>
<evidence type="ECO:0000313" key="1">
    <source>
        <dbReference type="EMBL" id="MBW2942638.1"/>
    </source>
</evidence>
<protein>
    <submittedName>
        <fullName evidence="1">SEC-C domain-containing protein</fullName>
    </submittedName>
</protein>
<name>A0ABS6VXA3_9GAMM</name>